<dbReference type="RefSeq" id="WP_046922546.1">
    <property type="nucleotide sequence ID" value="NZ_AYYL01000002.1"/>
</dbReference>
<name>A0A1I2Q3M1_9LACO</name>
<dbReference type="AlphaFoldDB" id="A0A1I2Q3M1"/>
<dbReference type="EMBL" id="FOPI01000005">
    <property type="protein sequence ID" value="SFG20211.1"/>
    <property type="molecule type" value="Genomic_DNA"/>
</dbReference>
<evidence type="ECO:0000259" key="1">
    <source>
        <dbReference type="Pfam" id="PF14493"/>
    </source>
</evidence>
<dbReference type="InterPro" id="IPR029491">
    <property type="entry name" value="Helicase_HTH"/>
</dbReference>
<accession>A0A1I2Q3M1</accession>
<proteinExistence type="predicted"/>
<feature type="domain" description="Helicase Helix-turn-helix" evidence="1">
    <location>
        <begin position="249"/>
        <end position="335"/>
    </location>
</feature>
<evidence type="ECO:0000313" key="3">
    <source>
        <dbReference type="Proteomes" id="UP000182635"/>
    </source>
</evidence>
<dbReference type="Pfam" id="PF14493">
    <property type="entry name" value="HTH_40"/>
    <property type="match status" value="1"/>
</dbReference>
<gene>
    <name evidence="2" type="ORF">SAMN02910432_00333</name>
</gene>
<protein>
    <submittedName>
        <fullName evidence="2">Helix-turn-helix domain-containing protein</fullName>
    </submittedName>
</protein>
<dbReference type="Proteomes" id="UP000182635">
    <property type="component" value="Unassembled WGS sequence"/>
</dbReference>
<evidence type="ECO:0000313" key="2">
    <source>
        <dbReference type="EMBL" id="SFG20211.1"/>
    </source>
</evidence>
<sequence length="347" mass="40108">MSNSLAVQRVLIYYDDESARRSTVIRQLLTNRLTTSSRFWGMCYELLDVVNTDYELGMNLERISDLAVDKGWLEKDSDSAYLLTPFGKKVRDDYLILHKKLKKPELFAKYSYRKFSALVTLCVQVASELSFGNRSYVPITTDYHLLQMFKAWYLAYGKAGAAEVRIDLEKFLKEEDETDAAVFMSRFAGHETSGRTKEQIADDYNLEVSDVVITERDLMIRFGEFVINEGGSLAELFKHELNEGLVSSSALKTYEMVCQGKSADEVARFRRLKSSTVIEHLLDCAIVFDEFPFERFVSSEKRSRIEEVYVGQKTVCWDFHKLEGTGISFYEYRLVQIERIKENESAY</sequence>
<reference evidence="3" key="1">
    <citation type="submission" date="2016-10" db="EMBL/GenBank/DDBJ databases">
        <authorList>
            <person name="Varghese N."/>
            <person name="Submissions S."/>
        </authorList>
    </citation>
    <scope>NUCLEOTIDE SEQUENCE [LARGE SCALE GENOMIC DNA]</scope>
    <source>
        <strain evidence="3">DSM 20403</strain>
    </source>
</reference>
<organism evidence="2 3">
    <name type="scientific">Ligilactobacillus ruminis DSM 20403 = NBRC 102161</name>
    <dbReference type="NCBI Taxonomy" id="1423798"/>
    <lineage>
        <taxon>Bacteria</taxon>
        <taxon>Bacillati</taxon>
        <taxon>Bacillota</taxon>
        <taxon>Bacilli</taxon>
        <taxon>Lactobacillales</taxon>
        <taxon>Lactobacillaceae</taxon>
        <taxon>Ligilactobacillus</taxon>
    </lineage>
</organism>
<dbReference type="OrthoDB" id="2146354at2"/>